<feature type="transmembrane region" description="Helical" evidence="5">
    <location>
        <begin position="189"/>
        <end position="207"/>
    </location>
</feature>
<feature type="transmembrane region" description="Helical" evidence="5">
    <location>
        <begin position="343"/>
        <end position="365"/>
    </location>
</feature>
<dbReference type="InterPro" id="IPR005829">
    <property type="entry name" value="Sugar_transporter_CS"/>
</dbReference>
<dbReference type="SUPFAM" id="SSF103473">
    <property type="entry name" value="MFS general substrate transporter"/>
    <property type="match status" value="1"/>
</dbReference>
<dbReference type="Pfam" id="PF07690">
    <property type="entry name" value="MFS_1"/>
    <property type="match status" value="1"/>
</dbReference>
<accession>A0A1I2RHA4</accession>
<evidence type="ECO:0000313" key="10">
    <source>
        <dbReference type="Proteomes" id="UP000533017"/>
    </source>
</evidence>
<dbReference type="InterPro" id="IPR011701">
    <property type="entry name" value="MFS"/>
</dbReference>
<dbReference type="PROSITE" id="PS00217">
    <property type="entry name" value="SUGAR_TRANSPORT_2"/>
    <property type="match status" value="1"/>
</dbReference>
<evidence type="ECO:0000256" key="2">
    <source>
        <dbReference type="ARBA" id="ARBA00022692"/>
    </source>
</evidence>
<feature type="transmembrane region" description="Helical" evidence="5">
    <location>
        <begin position="26"/>
        <end position="48"/>
    </location>
</feature>
<dbReference type="EMBL" id="JACBZA010000001">
    <property type="protein sequence ID" value="NYH82282.1"/>
    <property type="molecule type" value="Genomic_DNA"/>
</dbReference>
<feature type="transmembrane region" description="Helical" evidence="5">
    <location>
        <begin position="406"/>
        <end position="425"/>
    </location>
</feature>
<feature type="transmembrane region" description="Helical" evidence="5">
    <location>
        <begin position="282"/>
        <end position="306"/>
    </location>
</feature>
<dbReference type="EMBL" id="FOOI01000005">
    <property type="protein sequence ID" value="SFG38017.1"/>
    <property type="molecule type" value="Genomic_DNA"/>
</dbReference>
<organism evidence="8 9">
    <name type="scientific">Actinopolymorpha cephalotaxi</name>
    <dbReference type="NCBI Taxonomy" id="504797"/>
    <lineage>
        <taxon>Bacteria</taxon>
        <taxon>Bacillati</taxon>
        <taxon>Actinomycetota</taxon>
        <taxon>Actinomycetes</taxon>
        <taxon>Propionibacteriales</taxon>
        <taxon>Actinopolymorphaceae</taxon>
        <taxon>Actinopolymorpha</taxon>
    </lineage>
</organism>
<dbReference type="InterPro" id="IPR036259">
    <property type="entry name" value="MFS_trans_sf"/>
</dbReference>
<feature type="transmembrane region" description="Helical" evidence="5">
    <location>
        <begin position="318"/>
        <end position="337"/>
    </location>
</feature>
<dbReference type="STRING" id="504797.SAMN05421678_105314"/>
<dbReference type="Proteomes" id="UP000533017">
    <property type="component" value="Unassembled WGS sequence"/>
</dbReference>
<dbReference type="GO" id="GO:0005886">
    <property type="term" value="C:plasma membrane"/>
    <property type="evidence" value="ECO:0007669"/>
    <property type="project" value="UniProtKB-SubCell"/>
</dbReference>
<sequence length="444" mass="47271">MASAPAKTSTRPPGRLRGWLPRAHPVSWWMLGVSSLAILITSIDRVILPTVLPDILKEFGLSNTQGGVLVSLSFVGTFVGAVVLGVVGDLFGRGHLRARTWIVTVAVTVVAAVATALSHGIAALRAWRVVMGIGTGGMEPVNVALVSEWWQKENRGFAVGVHHTGFPIGQLLGPVLIGWVLLVGTWRDAFLWLPLIAVPIMVAQLVLGRRHNLERVNAWIERHRMTPAVPLPDDQPTGNPLAKLRIAFGHRNVWCGLGLAFCLLWAETGVTAFLTVQLTKHAGLTLAMAAVVSGASGITGWIGQIVWGTLSDHLGRKFSLAIICAGWTATVLAMIWISSPASAWAVLIAWGLFRNSPFPVAYALVVDSTPRAASSGMGLVVGIALGVSGIIVPTVSGWIIDHYGFTWDYVMLAAACLLALLPIAAMRETVRRRTAEPAGQPVAG</sequence>
<dbReference type="PANTHER" id="PTHR23508:SF10">
    <property type="entry name" value="CARBOXYLIC ACID TRANSPORTER PROTEIN HOMOLOG"/>
    <property type="match status" value="1"/>
</dbReference>
<dbReference type="AlphaFoldDB" id="A0A1I2RHA4"/>
<dbReference type="Proteomes" id="UP000199052">
    <property type="component" value="Unassembled WGS sequence"/>
</dbReference>
<keyword evidence="4 5" id="KW-0472">Membrane</keyword>
<feature type="domain" description="Major facilitator superfamily (MFS) profile" evidence="6">
    <location>
        <begin position="30"/>
        <end position="431"/>
    </location>
</feature>
<evidence type="ECO:0000259" key="6">
    <source>
        <dbReference type="PROSITE" id="PS50850"/>
    </source>
</evidence>
<dbReference type="PROSITE" id="PS50850">
    <property type="entry name" value="MFS"/>
    <property type="match status" value="1"/>
</dbReference>
<dbReference type="PANTHER" id="PTHR23508">
    <property type="entry name" value="CARBOXYLIC ACID TRANSPORTER PROTEIN HOMOLOG"/>
    <property type="match status" value="1"/>
</dbReference>
<keyword evidence="10" id="KW-1185">Reference proteome</keyword>
<dbReference type="Gene3D" id="1.20.1250.20">
    <property type="entry name" value="MFS general substrate transporter like domains"/>
    <property type="match status" value="2"/>
</dbReference>
<dbReference type="RefSeq" id="WP_202818040.1">
    <property type="nucleotide sequence ID" value="NZ_FOOI01000005.1"/>
</dbReference>
<protein>
    <submittedName>
        <fullName evidence="7">MFS family permease</fullName>
    </submittedName>
    <submittedName>
        <fullName evidence="8">Sugar phosphate permease</fullName>
    </submittedName>
</protein>
<gene>
    <name evidence="7" type="ORF">FHR37_001133</name>
    <name evidence="8" type="ORF">SAMN05421678_105314</name>
</gene>
<reference evidence="8 9" key="1">
    <citation type="submission" date="2016-10" db="EMBL/GenBank/DDBJ databases">
        <authorList>
            <person name="de Groot N.N."/>
        </authorList>
    </citation>
    <scope>NUCLEOTIDE SEQUENCE [LARGE SCALE GENOMIC DNA]</scope>
    <source>
        <strain evidence="8 9">CPCC 202808</strain>
    </source>
</reference>
<evidence type="ECO:0000256" key="1">
    <source>
        <dbReference type="ARBA" id="ARBA00004651"/>
    </source>
</evidence>
<evidence type="ECO:0000256" key="3">
    <source>
        <dbReference type="ARBA" id="ARBA00022989"/>
    </source>
</evidence>
<proteinExistence type="predicted"/>
<reference evidence="7 10" key="2">
    <citation type="submission" date="2020-07" db="EMBL/GenBank/DDBJ databases">
        <title>Sequencing the genomes of 1000 actinobacteria strains.</title>
        <authorList>
            <person name="Klenk H.-P."/>
        </authorList>
    </citation>
    <scope>NUCLEOTIDE SEQUENCE [LARGE SCALE GENOMIC DNA]</scope>
    <source>
        <strain evidence="7 10">DSM 45117</strain>
    </source>
</reference>
<dbReference type="GO" id="GO:0046943">
    <property type="term" value="F:carboxylic acid transmembrane transporter activity"/>
    <property type="evidence" value="ECO:0007669"/>
    <property type="project" value="TreeGrafter"/>
</dbReference>
<feature type="transmembrane region" description="Helical" evidence="5">
    <location>
        <begin position="100"/>
        <end position="122"/>
    </location>
</feature>
<feature type="transmembrane region" description="Helical" evidence="5">
    <location>
        <begin position="253"/>
        <end position="276"/>
    </location>
</feature>
<name>A0A1I2RHA4_9ACTN</name>
<evidence type="ECO:0000256" key="5">
    <source>
        <dbReference type="SAM" id="Phobius"/>
    </source>
</evidence>
<keyword evidence="3 5" id="KW-1133">Transmembrane helix</keyword>
<evidence type="ECO:0000313" key="8">
    <source>
        <dbReference type="EMBL" id="SFG38017.1"/>
    </source>
</evidence>
<evidence type="ECO:0000256" key="4">
    <source>
        <dbReference type="ARBA" id="ARBA00023136"/>
    </source>
</evidence>
<keyword evidence="2 5" id="KW-0812">Transmembrane</keyword>
<feature type="transmembrane region" description="Helical" evidence="5">
    <location>
        <begin position="68"/>
        <end position="88"/>
    </location>
</feature>
<evidence type="ECO:0000313" key="7">
    <source>
        <dbReference type="EMBL" id="NYH82282.1"/>
    </source>
</evidence>
<dbReference type="InterPro" id="IPR020846">
    <property type="entry name" value="MFS_dom"/>
</dbReference>
<comment type="subcellular location">
    <subcellularLocation>
        <location evidence="1">Cell membrane</location>
        <topology evidence="1">Multi-pass membrane protein</topology>
    </subcellularLocation>
</comment>
<feature type="transmembrane region" description="Helical" evidence="5">
    <location>
        <begin position="377"/>
        <end position="400"/>
    </location>
</feature>
<evidence type="ECO:0000313" key="9">
    <source>
        <dbReference type="Proteomes" id="UP000199052"/>
    </source>
</evidence>